<dbReference type="AlphaFoldDB" id="A0A1F6SY66"/>
<sequence length="272" mass="28711">MIGLIGAGNMARSLAGGLLASGWPKDKLILSDPDDGQRAAVERHLGLGVYRDNRDVARKADILVFAIKPQAFGPVARELKSDVQTRRPLVVSLAAGVRIADIDRWLGGNLPIVRVMPNTPALVGSGASGLFANARVTSDQRDRAEAIVRAVGIAVWVSSEAQLDVVTALSGSGPAYFFLVMEALEEAAIARGLPRDQARLLALETAFGAAKMALEGADEPQRLRHQVTSPGGTTEAAIKTLEDGGLRQLFSRAIVAAEQRAGELGDLFGKDT</sequence>
<keyword evidence="4 7" id="KW-0028">Amino-acid biosynthesis</keyword>
<dbReference type="GO" id="GO:0055129">
    <property type="term" value="P:L-proline biosynthetic process"/>
    <property type="evidence" value="ECO:0007669"/>
    <property type="project" value="UniProtKB-UniRule"/>
</dbReference>
<comment type="pathway">
    <text evidence="4 7">Amino-acid biosynthesis; L-proline biosynthesis; L-proline from L-glutamate 5-semialdehyde: step 1/1.</text>
</comment>
<comment type="catalytic activity">
    <reaction evidence="4">
        <text>L-proline + NAD(+) = (S)-1-pyrroline-5-carboxylate + NADH + 2 H(+)</text>
        <dbReference type="Rhea" id="RHEA:14105"/>
        <dbReference type="ChEBI" id="CHEBI:15378"/>
        <dbReference type="ChEBI" id="CHEBI:17388"/>
        <dbReference type="ChEBI" id="CHEBI:57540"/>
        <dbReference type="ChEBI" id="CHEBI:57945"/>
        <dbReference type="ChEBI" id="CHEBI:60039"/>
        <dbReference type="EC" id="1.5.1.2"/>
    </reaction>
</comment>
<dbReference type="InterPro" id="IPR029036">
    <property type="entry name" value="P5CR_dimer"/>
</dbReference>
<dbReference type="UniPathway" id="UPA00098">
    <property type="reaction ID" value="UER00361"/>
</dbReference>
<dbReference type="PANTHER" id="PTHR11645">
    <property type="entry name" value="PYRROLINE-5-CARBOXYLATE REDUCTASE"/>
    <property type="match status" value="1"/>
</dbReference>
<dbReference type="InterPro" id="IPR036291">
    <property type="entry name" value="NAD(P)-bd_dom_sf"/>
</dbReference>
<dbReference type="STRING" id="1817756.A2140_06390"/>
<feature type="domain" description="Pyrroline-5-carboxylate reductase dimerisation" evidence="9">
    <location>
        <begin position="160"/>
        <end position="264"/>
    </location>
</feature>
<dbReference type="InterPro" id="IPR053790">
    <property type="entry name" value="P5CR-like_CS"/>
</dbReference>
<evidence type="ECO:0000259" key="9">
    <source>
        <dbReference type="Pfam" id="PF14748"/>
    </source>
</evidence>
<keyword evidence="4" id="KW-0963">Cytoplasm</keyword>
<feature type="binding site" evidence="6">
    <location>
        <position position="53"/>
    </location>
    <ligand>
        <name>NADPH</name>
        <dbReference type="ChEBI" id="CHEBI:57783"/>
    </ligand>
</feature>
<organism evidence="10 11">
    <name type="scientific">Candidatus Muproteobacteria bacterium RBG_16_62_13</name>
    <dbReference type="NCBI Taxonomy" id="1817756"/>
    <lineage>
        <taxon>Bacteria</taxon>
        <taxon>Pseudomonadati</taxon>
        <taxon>Pseudomonadota</taxon>
        <taxon>Candidatus Muproteobacteria</taxon>
    </lineage>
</organism>
<comment type="caution">
    <text evidence="10">The sequence shown here is derived from an EMBL/GenBank/DDBJ whole genome shotgun (WGS) entry which is preliminary data.</text>
</comment>
<dbReference type="Pfam" id="PF14748">
    <property type="entry name" value="P5CR_dimer"/>
    <property type="match status" value="1"/>
</dbReference>
<dbReference type="Gene3D" id="3.40.50.720">
    <property type="entry name" value="NAD(P)-binding Rossmann-like Domain"/>
    <property type="match status" value="1"/>
</dbReference>
<evidence type="ECO:0000313" key="10">
    <source>
        <dbReference type="EMBL" id="OGI37665.1"/>
    </source>
</evidence>
<evidence type="ECO:0000313" key="11">
    <source>
        <dbReference type="Proteomes" id="UP000178379"/>
    </source>
</evidence>
<evidence type="ECO:0000256" key="6">
    <source>
        <dbReference type="PIRSR" id="PIRSR000193-1"/>
    </source>
</evidence>
<dbReference type="Proteomes" id="UP000178379">
    <property type="component" value="Unassembled WGS sequence"/>
</dbReference>
<dbReference type="PROSITE" id="PS00521">
    <property type="entry name" value="P5CR"/>
    <property type="match status" value="1"/>
</dbReference>
<evidence type="ECO:0000256" key="2">
    <source>
        <dbReference type="ARBA" id="ARBA00022857"/>
    </source>
</evidence>
<dbReference type="EC" id="1.5.1.2" evidence="4 5"/>
<dbReference type="InterPro" id="IPR000304">
    <property type="entry name" value="Pyrroline-COOH_reductase"/>
</dbReference>
<evidence type="ECO:0000256" key="3">
    <source>
        <dbReference type="ARBA" id="ARBA00023002"/>
    </source>
</evidence>
<evidence type="ECO:0000256" key="1">
    <source>
        <dbReference type="ARBA" id="ARBA00005525"/>
    </source>
</evidence>
<feature type="binding site" evidence="6">
    <location>
        <begin position="5"/>
        <end position="10"/>
    </location>
    <ligand>
        <name>NADP(+)</name>
        <dbReference type="ChEBI" id="CHEBI:58349"/>
    </ligand>
</feature>
<evidence type="ECO:0000256" key="7">
    <source>
        <dbReference type="RuleBase" id="RU003903"/>
    </source>
</evidence>
<comment type="function">
    <text evidence="4">Catalyzes the reduction of 1-pyrroline-5-carboxylate (PCA) to L-proline.</text>
</comment>
<keyword evidence="4 7" id="KW-0641">Proline biosynthesis</keyword>
<dbReference type="FunFam" id="1.10.3730.10:FF:000001">
    <property type="entry name" value="Pyrroline-5-carboxylate reductase"/>
    <property type="match status" value="1"/>
</dbReference>
<evidence type="ECO:0000256" key="5">
    <source>
        <dbReference type="NCBIfam" id="TIGR00112"/>
    </source>
</evidence>
<name>A0A1F6SY66_9PROT</name>
<dbReference type="PIRSF" id="PIRSF000193">
    <property type="entry name" value="Pyrrol-5-carb_rd"/>
    <property type="match status" value="1"/>
</dbReference>
<comment type="similarity">
    <text evidence="1 4 7">Belongs to the pyrroline-5-carboxylate reductase family.</text>
</comment>
<dbReference type="GO" id="GO:0005737">
    <property type="term" value="C:cytoplasm"/>
    <property type="evidence" value="ECO:0007669"/>
    <property type="project" value="UniProtKB-SubCell"/>
</dbReference>
<reference evidence="10 11" key="1">
    <citation type="journal article" date="2016" name="Nat. Commun.">
        <title>Thousands of microbial genomes shed light on interconnected biogeochemical processes in an aquifer system.</title>
        <authorList>
            <person name="Anantharaman K."/>
            <person name="Brown C.T."/>
            <person name="Hug L.A."/>
            <person name="Sharon I."/>
            <person name="Castelle C.J."/>
            <person name="Probst A.J."/>
            <person name="Thomas B.C."/>
            <person name="Singh A."/>
            <person name="Wilkins M.J."/>
            <person name="Karaoz U."/>
            <person name="Brodie E.L."/>
            <person name="Williams K.H."/>
            <person name="Hubbard S.S."/>
            <person name="Banfield J.F."/>
        </authorList>
    </citation>
    <scope>NUCLEOTIDE SEQUENCE [LARGE SCALE GENOMIC DNA]</scope>
</reference>
<dbReference type="InterPro" id="IPR008927">
    <property type="entry name" value="6-PGluconate_DH-like_C_sf"/>
</dbReference>
<dbReference type="InterPro" id="IPR028939">
    <property type="entry name" value="P5C_Rdtase_cat_N"/>
</dbReference>
<comment type="catalytic activity">
    <reaction evidence="4 7">
        <text>L-proline + NADP(+) = (S)-1-pyrroline-5-carboxylate + NADPH + 2 H(+)</text>
        <dbReference type="Rhea" id="RHEA:14109"/>
        <dbReference type="ChEBI" id="CHEBI:15378"/>
        <dbReference type="ChEBI" id="CHEBI:17388"/>
        <dbReference type="ChEBI" id="CHEBI:57783"/>
        <dbReference type="ChEBI" id="CHEBI:58349"/>
        <dbReference type="ChEBI" id="CHEBI:60039"/>
        <dbReference type="EC" id="1.5.1.2"/>
    </reaction>
</comment>
<keyword evidence="3 4" id="KW-0560">Oxidoreductase</keyword>
<keyword evidence="2 4" id="KW-0521">NADP</keyword>
<dbReference type="Pfam" id="PF03807">
    <property type="entry name" value="F420_oxidored"/>
    <property type="match status" value="1"/>
</dbReference>
<dbReference type="NCBIfam" id="TIGR00112">
    <property type="entry name" value="proC"/>
    <property type="match status" value="1"/>
</dbReference>
<feature type="domain" description="Pyrroline-5-carboxylate reductase catalytic N-terminal" evidence="8">
    <location>
        <begin position="2"/>
        <end position="96"/>
    </location>
</feature>
<dbReference type="EMBL" id="MFSQ01000142">
    <property type="protein sequence ID" value="OGI37665.1"/>
    <property type="molecule type" value="Genomic_DNA"/>
</dbReference>
<protein>
    <recommendedName>
        <fullName evidence="4 5">Pyrroline-5-carboxylate reductase</fullName>
        <shortName evidence="4">P5C reductase</shortName>
        <shortName evidence="4">P5CR</shortName>
        <ecNumber evidence="4 5">1.5.1.2</ecNumber>
    </recommendedName>
    <alternativeName>
        <fullName evidence="4">PCA reductase</fullName>
    </alternativeName>
</protein>
<evidence type="ECO:0000259" key="8">
    <source>
        <dbReference type="Pfam" id="PF03807"/>
    </source>
</evidence>
<dbReference type="HAMAP" id="MF_01925">
    <property type="entry name" value="P5C_reductase"/>
    <property type="match status" value="1"/>
</dbReference>
<dbReference type="SUPFAM" id="SSF48179">
    <property type="entry name" value="6-phosphogluconate dehydrogenase C-terminal domain-like"/>
    <property type="match status" value="1"/>
</dbReference>
<dbReference type="Gene3D" id="1.10.3730.10">
    <property type="entry name" value="ProC C-terminal domain-like"/>
    <property type="match status" value="1"/>
</dbReference>
<dbReference type="PANTHER" id="PTHR11645:SF0">
    <property type="entry name" value="PYRROLINE-5-CARBOXYLATE REDUCTASE 3"/>
    <property type="match status" value="1"/>
</dbReference>
<dbReference type="SUPFAM" id="SSF51735">
    <property type="entry name" value="NAD(P)-binding Rossmann-fold domains"/>
    <property type="match status" value="1"/>
</dbReference>
<accession>A0A1F6SY66</accession>
<comment type="subcellular location">
    <subcellularLocation>
        <location evidence="4">Cytoplasm</location>
    </subcellularLocation>
</comment>
<feature type="binding site" evidence="6">
    <location>
        <begin position="66"/>
        <end position="69"/>
    </location>
    <ligand>
        <name>NADP(+)</name>
        <dbReference type="ChEBI" id="CHEBI:58349"/>
    </ligand>
</feature>
<proteinExistence type="inferred from homology"/>
<gene>
    <name evidence="4" type="primary">proC</name>
    <name evidence="10" type="ORF">A2140_06390</name>
</gene>
<evidence type="ECO:0000256" key="4">
    <source>
        <dbReference type="HAMAP-Rule" id="MF_01925"/>
    </source>
</evidence>
<dbReference type="GO" id="GO:0004735">
    <property type="term" value="F:pyrroline-5-carboxylate reductase activity"/>
    <property type="evidence" value="ECO:0007669"/>
    <property type="project" value="UniProtKB-UniRule"/>
</dbReference>